<keyword evidence="1" id="KW-0812">Transmembrane</keyword>
<gene>
    <name evidence="2" type="ORF">HNQ64_002122</name>
</gene>
<protein>
    <submittedName>
        <fullName evidence="2">Uncharacterized protein</fullName>
    </submittedName>
</protein>
<keyword evidence="3" id="KW-1185">Reference proteome</keyword>
<evidence type="ECO:0000313" key="3">
    <source>
        <dbReference type="Proteomes" id="UP000534294"/>
    </source>
</evidence>
<dbReference type="RefSeq" id="WP_184208143.1">
    <property type="nucleotide sequence ID" value="NZ_JACHIF010000003.1"/>
</dbReference>
<feature type="transmembrane region" description="Helical" evidence="1">
    <location>
        <begin position="118"/>
        <end position="139"/>
    </location>
</feature>
<organism evidence="2 3">
    <name type="scientific">Prosthecobacter dejongeii</name>
    <dbReference type="NCBI Taxonomy" id="48465"/>
    <lineage>
        <taxon>Bacteria</taxon>
        <taxon>Pseudomonadati</taxon>
        <taxon>Verrucomicrobiota</taxon>
        <taxon>Verrucomicrobiia</taxon>
        <taxon>Verrucomicrobiales</taxon>
        <taxon>Verrucomicrobiaceae</taxon>
        <taxon>Prosthecobacter</taxon>
    </lineage>
</organism>
<evidence type="ECO:0000313" key="2">
    <source>
        <dbReference type="EMBL" id="MBB5037873.1"/>
    </source>
</evidence>
<accession>A0A7W7YKH1</accession>
<dbReference type="EMBL" id="JACHIF010000003">
    <property type="protein sequence ID" value="MBB5037873.1"/>
    <property type="molecule type" value="Genomic_DNA"/>
</dbReference>
<proteinExistence type="predicted"/>
<dbReference type="Proteomes" id="UP000534294">
    <property type="component" value="Unassembled WGS sequence"/>
</dbReference>
<evidence type="ECO:0000256" key="1">
    <source>
        <dbReference type="SAM" id="Phobius"/>
    </source>
</evidence>
<feature type="transmembrane region" description="Helical" evidence="1">
    <location>
        <begin position="219"/>
        <end position="236"/>
    </location>
</feature>
<dbReference type="AlphaFoldDB" id="A0A7W7YKH1"/>
<feature type="transmembrane region" description="Helical" evidence="1">
    <location>
        <begin position="190"/>
        <end position="207"/>
    </location>
</feature>
<reference evidence="2 3" key="1">
    <citation type="submission" date="2020-08" db="EMBL/GenBank/DDBJ databases">
        <title>Genomic Encyclopedia of Type Strains, Phase IV (KMG-IV): sequencing the most valuable type-strain genomes for metagenomic binning, comparative biology and taxonomic classification.</title>
        <authorList>
            <person name="Goeker M."/>
        </authorList>
    </citation>
    <scope>NUCLEOTIDE SEQUENCE [LARGE SCALE GENOMIC DNA]</scope>
    <source>
        <strain evidence="2 3">DSM 12251</strain>
    </source>
</reference>
<feature type="transmembrane region" description="Helical" evidence="1">
    <location>
        <begin position="59"/>
        <end position="79"/>
    </location>
</feature>
<keyword evidence="1" id="KW-0472">Membrane</keyword>
<comment type="caution">
    <text evidence="2">The sequence shown here is derived from an EMBL/GenBank/DDBJ whole genome shotgun (WGS) entry which is preliminary data.</text>
</comment>
<sequence>MMEEHLRSPEEIVESQLTIVERTYDSLKWPWLIIMSFSLTQAAKTCFEASSKGSNFREFIHFATVPLSIFCIAYLPTFLRYFIGDSRYIDLFAHDAKKAVSTARIDVLSRVFSRRRRVADTLMLVSQGLMFVPLGLSVANPHHFFWAYLILLALNIVWLWFVISCNSPTIREERGTLVIQHDSDKSPRRWLINNVIHLILLLFILLVGDGLNLPDFWKIALPLVFCFSNSLVDILLTHEFYFPKVQILFHQFYDEGKK</sequence>
<keyword evidence="1" id="KW-1133">Transmembrane helix</keyword>
<feature type="transmembrane region" description="Helical" evidence="1">
    <location>
        <begin position="145"/>
        <end position="163"/>
    </location>
</feature>
<name>A0A7W7YKH1_9BACT</name>